<dbReference type="Proteomes" id="UP000799429">
    <property type="component" value="Unassembled WGS sequence"/>
</dbReference>
<accession>A0A9P4SE39</accession>
<protein>
    <submittedName>
        <fullName evidence="2">Uncharacterized protein</fullName>
    </submittedName>
</protein>
<evidence type="ECO:0000256" key="1">
    <source>
        <dbReference type="SAM" id="MobiDB-lite"/>
    </source>
</evidence>
<name>A0A9P4SE39_9PEZI</name>
<organism evidence="2 3">
    <name type="scientific">Patellaria atrata CBS 101060</name>
    <dbReference type="NCBI Taxonomy" id="1346257"/>
    <lineage>
        <taxon>Eukaryota</taxon>
        <taxon>Fungi</taxon>
        <taxon>Dikarya</taxon>
        <taxon>Ascomycota</taxon>
        <taxon>Pezizomycotina</taxon>
        <taxon>Dothideomycetes</taxon>
        <taxon>Dothideomycetes incertae sedis</taxon>
        <taxon>Patellariales</taxon>
        <taxon>Patellariaceae</taxon>
        <taxon>Patellaria</taxon>
    </lineage>
</organism>
<sequence length="139" mass="15236">MSSERGQTPSSPLPTIPAPPPPPTTSADEDRQKAKQEKAERTYQNRARRNRERAVANAQNRVEHGQQTPGQTLLLRSRLCSIHSSNCPSLTFDYKAALNPAYASTFSVSRYSHDSSAAAFPPPVSLPGTIFISPFIIPF</sequence>
<dbReference type="AlphaFoldDB" id="A0A9P4SE39"/>
<dbReference type="EMBL" id="MU006092">
    <property type="protein sequence ID" value="KAF2840679.1"/>
    <property type="molecule type" value="Genomic_DNA"/>
</dbReference>
<evidence type="ECO:0000313" key="3">
    <source>
        <dbReference type="Proteomes" id="UP000799429"/>
    </source>
</evidence>
<keyword evidence="3" id="KW-1185">Reference proteome</keyword>
<comment type="caution">
    <text evidence="2">The sequence shown here is derived from an EMBL/GenBank/DDBJ whole genome shotgun (WGS) entry which is preliminary data.</text>
</comment>
<reference evidence="2" key="1">
    <citation type="journal article" date="2020" name="Stud. Mycol.">
        <title>101 Dothideomycetes genomes: a test case for predicting lifestyles and emergence of pathogens.</title>
        <authorList>
            <person name="Haridas S."/>
            <person name="Albert R."/>
            <person name="Binder M."/>
            <person name="Bloem J."/>
            <person name="Labutti K."/>
            <person name="Salamov A."/>
            <person name="Andreopoulos B."/>
            <person name="Baker S."/>
            <person name="Barry K."/>
            <person name="Bills G."/>
            <person name="Bluhm B."/>
            <person name="Cannon C."/>
            <person name="Castanera R."/>
            <person name="Culley D."/>
            <person name="Daum C."/>
            <person name="Ezra D."/>
            <person name="Gonzalez J."/>
            <person name="Henrissat B."/>
            <person name="Kuo A."/>
            <person name="Liang C."/>
            <person name="Lipzen A."/>
            <person name="Lutzoni F."/>
            <person name="Magnuson J."/>
            <person name="Mondo S."/>
            <person name="Nolan M."/>
            <person name="Ohm R."/>
            <person name="Pangilinan J."/>
            <person name="Park H.-J."/>
            <person name="Ramirez L."/>
            <person name="Alfaro M."/>
            <person name="Sun H."/>
            <person name="Tritt A."/>
            <person name="Yoshinaga Y."/>
            <person name="Zwiers L.-H."/>
            <person name="Turgeon B."/>
            <person name="Goodwin S."/>
            <person name="Spatafora J."/>
            <person name="Crous P."/>
            <person name="Grigoriev I."/>
        </authorList>
    </citation>
    <scope>NUCLEOTIDE SEQUENCE</scope>
    <source>
        <strain evidence="2">CBS 101060</strain>
    </source>
</reference>
<feature type="compositionally biased region" description="Pro residues" evidence="1">
    <location>
        <begin position="11"/>
        <end position="24"/>
    </location>
</feature>
<feature type="compositionally biased region" description="Basic and acidic residues" evidence="1">
    <location>
        <begin position="28"/>
        <end position="43"/>
    </location>
</feature>
<feature type="region of interest" description="Disordered" evidence="1">
    <location>
        <begin position="1"/>
        <end position="70"/>
    </location>
</feature>
<proteinExistence type="predicted"/>
<gene>
    <name evidence="2" type="ORF">M501DRAFT_1001684</name>
</gene>
<evidence type="ECO:0000313" key="2">
    <source>
        <dbReference type="EMBL" id="KAF2840679.1"/>
    </source>
</evidence>